<organism evidence="1">
    <name type="scientific">marine sediment metagenome</name>
    <dbReference type="NCBI Taxonomy" id="412755"/>
    <lineage>
        <taxon>unclassified sequences</taxon>
        <taxon>metagenomes</taxon>
        <taxon>ecological metagenomes</taxon>
    </lineage>
</organism>
<comment type="caution">
    <text evidence="1">The sequence shown here is derived from an EMBL/GenBank/DDBJ whole genome shotgun (WGS) entry which is preliminary data.</text>
</comment>
<dbReference type="AlphaFoldDB" id="A0A0F9FUF6"/>
<proteinExistence type="predicted"/>
<dbReference type="EMBL" id="LAZR01022424">
    <property type="protein sequence ID" value="KKL81916.1"/>
    <property type="molecule type" value="Genomic_DNA"/>
</dbReference>
<evidence type="ECO:0000313" key="1">
    <source>
        <dbReference type="EMBL" id="KKL81916.1"/>
    </source>
</evidence>
<accession>A0A0F9FUF6</accession>
<reference evidence="1" key="1">
    <citation type="journal article" date="2015" name="Nature">
        <title>Complex archaea that bridge the gap between prokaryotes and eukaryotes.</title>
        <authorList>
            <person name="Spang A."/>
            <person name="Saw J.H."/>
            <person name="Jorgensen S.L."/>
            <person name="Zaremba-Niedzwiedzka K."/>
            <person name="Martijn J."/>
            <person name="Lind A.E."/>
            <person name="van Eijk R."/>
            <person name="Schleper C."/>
            <person name="Guy L."/>
            <person name="Ettema T.J."/>
        </authorList>
    </citation>
    <scope>NUCLEOTIDE SEQUENCE</scope>
</reference>
<name>A0A0F9FUF6_9ZZZZ</name>
<protein>
    <submittedName>
        <fullName evidence="1">Uncharacterized protein</fullName>
    </submittedName>
</protein>
<gene>
    <name evidence="1" type="ORF">LCGC14_1989970</name>
</gene>
<sequence>MGNVSLTSKFGLVPVPEVIFACIGYSFMNLPIISKNPSLFYILLKKSLGDYNFEFGIL</sequence>